<sequence length="227" mass="25395">MLELALAATLITTLLLYACHQQRHINTAARRRTNRNRIVNGYCSATVGVQGLARRKKKMKKKKKEEMEGGKRTAESVCEEEGEGAEGVEEEAEGGFEQQGKRTTIPDPPRIYLEADAAAAERDAETIVSTLSFDPSSTLAPRTDPPTTRNGTSATASRIPVVVSERGGACVEEREEERTQQEKERQRVRRVVRFSEEVRMHSFGGREYVGRVVDPERVEDMKEDDVC</sequence>
<keyword evidence="2" id="KW-0732">Signal</keyword>
<feature type="chain" id="PRO_5025446145" evidence="2">
    <location>
        <begin position="22"/>
        <end position="227"/>
    </location>
</feature>
<evidence type="ECO:0000256" key="2">
    <source>
        <dbReference type="SAM" id="SignalP"/>
    </source>
</evidence>
<name>A0A6A5K6A5_9PLEO</name>
<dbReference type="EMBL" id="ML975351">
    <property type="protein sequence ID" value="KAF1831910.1"/>
    <property type="molecule type" value="Genomic_DNA"/>
</dbReference>
<accession>A0A6A5K6A5</accession>
<feature type="compositionally biased region" description="Polar residues" evidence="1">
    <location>
        <begin position="131"/>
        <end position="156"/>
    </location>
</feature>
<protein>
    <submittedName>
        <fullName evidence="3">Uncharacterized protein</fullName>
    </submittedName>
</protein>
<feature type="region of interest" description="Disordered" evidence="1">
    <location>
        <begin position="131"/>
        <end position="187"/>
    </location>
</feature>
<dbReference type="Proteomes" id="UP000800040">
    <property type="component" value="Unassembled WGS sequence"/>
</dbReference>
<feature type="signal peptide" evidence="2">
    <location>
        <begin position="1"/>
        <end position="21"/>
    </location>
</feature>
<dbReference type="AlphaFoldDB" id="A0A6A5K6A5"/>
<evidence type="ECO:0000313" key="3">
    <source>
        <dbReference type="EMBL" id="KAF1831910.1"/>
    </source>
</evidence>
<feature type="region of interest" description="Disordered" evidence="1">
    <location>
        <begin position="54"/>
        <end position="108"/>
    </location>
</feature>
<evidence type="ECO:0000256" key="1">
    <source>
        <dbReference type="SAM" id="MobiDB-lite"/>
    </source>
</evidence>
<feature type="compositionally biased region" description="Basic residues" evidence="1">
    <location>
        <begin position="54"/>
        <end position="63"/>
    </location>
</feature>
<feature type="compositionally biased region" description="Basic and acidic residues" evidence="1">
    <location>
        <begin position="176"/>
        <end position="185"/>
    </location>
</feature>
<feature type="compositionally biased region" description="Acidic residues" evidence="1">
    <location>
        <begin position="77"/>
        <end position="94"/>
    </location>
</feature>
<reference evidence="3" key="1">
    <citation type="submission" date="2020-01" db="EMBL/GenBank/DDBJ databases">
        <authorList>
            <consortium name="DOE Joint Genome Institute"/>
            <person name="Haridas S."/>
            <person name="Albert R."/>
            <person name="Binder M."/>
            <person name="Bloem J."/>
            <person name="Labutti K."/>
            <person name="Salamov A."/>
            <person name="Andreopoulos B."/>
            <person name="Baker S.E."/>
            <person name="Barry K."/>
            <person name="Bills G."/>
            <person name="Bluhm B.H."/>
            <person name="Cannon C."/>
            <person name="Castanera R."/>
            <person name="Culley D.E."/>
            <person name="Daum C."/>
            <person name="Ezra D."/>
            <person name="Gonzalez J.B."/>
            <person name="Henrissat B."/>
            <person name="Kuo A."/>
            <person name="Liang C."/>
            <person name="Lipzen A."/>
            <person name="Lutzoni F."/>
            <person name="Magnuson J."/>
            <person name="Mondo S."/>
            <person name="Nolan M."/>
            <person name="Ohm R."/>
            <person name="Pangilinan J."/>
            <person name="Park H.-J."/>
            <person name="Ramirez L."/>
            <person name="Alfaro M."/>
            <person name="Sun H."/>
            <person name="Tritt A."/>
            <person name="Yoshinaga Y."/>
            <person name="Zwiers L.-H."/>
            <person name="Turgeon B.G."/>
            <person name="Goodwin S.B."/>
            <person name="Spatafora J.W."/>
            <person name="Crous P.W."/>
            <person name="Grigoriev I.V."/>
        </authorList>
    </citation>
    <scope>NUCLEOTIDE SEQUENCE</scope>
    <source>
        <strain evidence="3">P77</strain>
    </source>
</reference>
<keyword evidence="4" id="KW-1185">Reference proteome</keyword>
<evidence type="ECO:0000313" key="4">
    <source>
        <dbReference type="Proteomes" id="UP000800040"/>
    </source>
</evidence>
<gene>
    <name evidence="3" type="ORF">BDW02DRAFT_28442</name>
</gene>
<proteinExistence type="predicted"/>
<organism evidence="3 4">
    <name type="scientific">Decorospora gaudefroyi</name>
    <dbReference type="NCBI Taxonomy" id="184978"/>
    <lineage>
        <taxon>Eukaryota</taxon>
        <taxon>Fungi</taxon>
        <taxon>Dikarya</taxon>
        <taxon>Ascomycota</taxon>
        <taxon>Pezizomycotina</taxon>
        <taxon>Dothideomycetes</taxon>
        <taxon>Pleosporomycetidae</taxon>
        <taxon>Pleosporales</taxon>
        <taxon>Pleosporineae</taxon>
        <taxon>Pleosporaceae</taxon>
        <taxon>Decorospora</taxon>
    </lineage>
</organism>
<feature type="compositionally biased region" description="Basic and acidic residues" evidence="1">
    <location>
        <begin position="64"/>
        <end position="74"/>
    </location>
</feature>